<evidence type="ECO:0000313" key="1">
    <source>
        <dbReference type="EMBL" id="MDI1429590.1"/>
    </source>
</evidence>
<dbReference type="RefSeq" id="WP_136967657.1">
    <property type="nucleotide sequence ID" value="NZ_JARZHI010000005.1"/>
</dbReference>
<accession>A0ABT6NN25</accession>
<evidence type="ECO:0008006" key="3">
    <source>
        <dbReference type="Google" id="ProtNLM"/>
    </source>
</evidence>
<name>A0ABT6NN25_9BACT</name>
<dbReference type="EMBL" id="JARZHI010000005">
    <property type="protein sequence ID" value="MDI1429590.1"/>
    <property type="molecule type" value="Genomic_DNA"/>
</dbReference>
<sequence>MTIHNEIDLLCEGVPEGLDVRFLEMARFAVQKTLPFAARVGIFDAGSKLDLVPSVRARRTLFKKGYVFAVSDRDFLIRPLLEDRRAKALDLAIEGEGLKRLTAYPLRRHCIESYLIEPAFIEHALGISGVSDVLAQMAERRRWIDIVRAVLEDVAYKARQARPRLGDALPTCEGEAVRIVAEKIHAYRDAIQRQTQQEEPSSLVRMFADDFDDDGSLYTRVDGKELLGELRTWLDQQGLLPGGDLHTALRHHADRHGPPLPLIEEVAVLVEKIAALHA</sequence>
<comment type="caution">
    <text evidence="1">The sequence shown here is derived from an EMBL/GenBank/DDBJ whole genome shotgun (WGS) entry which is preliminary data.</text>
</comment>
<gene>
    <name evidence="1" type="ORF">QHF89_08790</name>
</gene>
<reference evidence="1 2" key="1">
    <citation type="submission" date="2023-04" db="EMBL/GenBank/DDBJ databases">
        <title>The genome sequence of Polyangium sorediatum DSM14670.</title>
        <authorList>
            <person name="Zhang X."/>
        </authorList>
    </citation>
    <scope>NUCLEOTIDE SEQUENCE [LARGE SCALE GENOMIC DNA]</scope>
    <source>
        <strain evidence="1 2">DSM 14670</strain>
    </source>
</reference>
<organism evidence="1 2">
    <name type="scientific">Polyangium sorediatum</name>
    <dbReference type="NCBI Taxonomy" id="889274"/>
    <lineage>
        <taxon>Bacteria</taxon>
        <taxon>Pseudomonadati</taxon>
        <taxon>Myxococcota</taxon>
        <taxon>Polyangia</taxon>
        <taxon>Polyangiales</taxon>
        <taxon>Polyangiaceae</taxon>
        <taxon>Polyangium</taxon>
    </lineage>
</organism>
<evidence type="ECO:0000313" key="2">
    <source>
        <dbReference type="Proteomes" id="UP001160301"/>
    </source>
</evidence>
<dbReference type="Proteomes" id="UP001160301">
    <property type="component" value="Unassembled WGS sequence"/>
</dbReference>
<protein>
    <recommendedName>
        <fullName evidence="3">DUF4435 domain-containing protein</fullName>
    </recommendedName>
</protein>
<proteinExistence type="predicted"/>
<keyword evidence="2" id="KW-1185">Reference proteome</keyword>